<evidence type="ECO:0000313" key="3">
    <source>
        <dbReference type="Proteomes" id="UP000471293"/>
    </source>
</evidence>
<dbReference type="RefSeq" id="WP_164346986.1">
    <property type="nucleotide sequence ID" value="NZ_JAAGLQ010000474.1"/>
</dbReference>
<reference evidence="2 3" key="1">
    <citation type="submission" date="2020-01" db="EMBL/GenBank/DDBJ databases">
        <title>Insect and environment-associated Actinomycetes.</title>
        <authorList>
            <person name="Currrie C."/>
            <person name="Chevrette M."/>
            <person name="Carlson C."/>
            <person name="Stubbendieck R."/>
            <person name="Wendt-Pienkowski E."/>
        </authorList>
    </citation>
    <scope>NUCLEOTIDE SEQUENCE [LARGE SCALE GENOMIC DNA]</scope>
    <source>
        <strain evidence="2 3">SID11342</strain>
    </source>
</reference>
<evidence type="ECO:0000256" key="1">
    <source>
        <dbReference type="SAM" id="MobiDB-lite"/>
    </source>
</evidence>
<gene>
    <name evidence="2" type="ORF">G3I29_22020</name>
</gene>
<accession>A0A6N9U2X8</accession>
<proteinExistence type="predicted"/>
<comment type="caution">
    <text evidence="2">The sequence shown here is derived from an EMBL/GenBank/DDBJ whole genome shotgun (WGS) entry which is preliminary data.</text>
</comment>
<organism evidence="2 3">
    <name type="scientific">Streptomyces halstedii</name>
    <dbReference type="NCBI Taxonomy" id="1944"/>
    <lineage>
        <taxon>Bacteria</taxon>
        <taxon>Bacillati</taxon>
        <taxon>Actinomycetota</taxon>
        <taxon>Actinomycetes</taxon>
        <taxon>Kitasatosporales</taxon>
        <taxon>Streptomycetaceae</taxon>
        <taxon>Streptomyces</taxon>
    </lineage>
</organism>
<sequence length="181" mass="19860">MTSDTPPDPQDETFRTWLRTLSEELDTDPESASASQDALAFLWSAFVDNGAMPPSYFVPLLSAHRQAHAQQAVTAMLKEVHAETGWRPDVPVRHSPPSEREPEGKVHIGPEPVQGINPADIHTEAAEGLQCLLADRDRLIWPLCPDHHVGLHATRTASGAVWTCPAGDHTVRSIISNRGRE</sequence>
<dbReference type="AlphaFoldDB" id="A0A6N9U2X8"/>
<feature type="compositionally biased region" description="Basic and acidic residues" evidence="1">
    <location>
        <begin position="87"/>
        <end position="108"/>
    </location>
</feature>
<evidence type="ECO:0000313" key="2">
    <source>
        <dbReference type="EMBL" id="NEA18140.1"/>
    </source>
</evidence>
<dbReference type="EMBL" id="JAAGLQ010000474">
    <property type="protein sequence ID" value="NEA18140.1"/>
    <property type="molecule type" value="Genomic_DNA"/>
</dbReference>
<name>A0A6N9U2X8_STRHA</name>
<protein>
    <submittedName>
        <fullName evidence="2">Uncharacterized protein</fullName>
    </submittedName>
</protein>
<feature type="region of interest" description="Disordered" evidence="1">
    <location>
        <begin position="87"/>
        <end position="111"/>
    </location>
</feature>
<dbReference type="Proteomes" id="UP000471293">
    <property type="component" value="Unassembled WGS sequence"/>
</dbReference>